<sequence>MAHTDSATATRIVELELIRLRPQSGVRGTGADGPVLVRVADGEGVSGWGELPRATGPQWEALASAFAPALLRHSWRRPTEAGEAWADLPWDPAVAGALDTACWDLWSRQRGTPLSHALGGERTALTAGVTLPRQVTVESVVTEVNRQVGAGFRRIRLEVEPGWDADVVRAVRGSFPFLVLQADAGGRYTESPADLDALRVLDGLGLLAIEDPFAPGDLAAHGRLASELRTPVALGRSLDSVEDLGEAIRAEAGGAVNVDLTRLGGLTSARRAVDRAVDAGWQVWCGSSAVTGVGRAAAVALASLSGATLPVEMPGAGGRGRDLVVPPVRAHDGVVPVPLTESGLGHGVDRTAVAGRTAQTLLVDADGTREALAERGGGARRGRGR</sequence>
<dbReference type="InterPro" id="IPR029017">
    <property type="entry name" value="Enolase-like_N"/>
</dbReference>
<dbReference type="EMBL" id="MCOK01000001">
    <property type="protein sequence ID" value="OOC52923.1"/>
    <property type="molecule type" value="Genomic_DNA"/>
</dbReference>
<dbReference type="InterPro" id="IPR029065">
    <property type="entry name" value="Enolase_C-like"/>
</dbReference>
<evidence type="ECO:0000313" key="6">
    <source>
        <dbReference type="Proteomes" id="UP000584931"/>
    </source>
</evidence>
<name>A0A1V3BWZ1_9ACTN</name>
<accession>A0A1V3BWZ1</accession>
<dbReference type="Pfam" id="PF13378">
    <property type="entry name" value="MR_MLE_C"/>
    <property type="match status" value="1"/>
</dbReference>
<evidence type="ECO:0000313" key="3">
    <source>
        <dbReference type="EMBL" id="NYH54084.1"/>
    </source>
</evidence>
<dbReference type="SUPFAM" id="SSF51604">
    <property type="entry name" value="Enolase C-terminal domain-like"/>
    <property type="match status" value="1"/>
</dbReference>
<reference evidence="3 6" key="3">
    <citation type="submission" date="2020-07" db="EMBL/GenBank/DDBJ databases">
        <title>Sequencing the genomes of 1000 actinobacteria strains.</title>
        <authorList>
            <person name="Klenk H.-P."/>
        </authorList>
    </citation>
    <scope>NUCLEOTIDE SEQUENCE [LARGE SCALE GENOMIC DNA]</scope>
    <source>
        <strain evidence="3 6">DSM 45278</strain>
    </source>
</reference>
<dbReference type="PANTHER" id="PTHR48073">
    <property type="entry name" value="O-SUCCINYLBENZOATE SYNTHASE-RELATED"/>
    <property type="match status" value="1"/>
</dbReference>
<dbReference type="SUPFAM" id="SSF54826">
    <property type="entry name" value="Enolase N-terminal domain-like"/>
    <property type="match status" value="1"/>
</dbReference>
<evidence type="ECO:0000313" key="5">
    <source>
        <dbReference type="Proteomes" id="UP000189004"/>
    </source>
</evidence>
<reference evidence="5" key="1">
    <citation type="submission" date="2016-08" db="EMBL/GenBank/DDBJ databases">
        <authorList>
            <person name="Tokovenko B."/>
            <person name="Kalinowski J."/>
        </authorList>
    </citation>
    <scope>NUCLEOTIDE SEQUENCE [LARGE SCALE GENOMIC DNA]</scope>
    <source>
        <strain evidence="5">UTMC102</strain>
    </source>
</reference>
<dbReference type="InterPro" id="IPR036849">
    <property type="entry name" value="Enolase-like_C_sf"/>
</dbReference>
<dbReference type="InterPro" id="IPR013342">
    <property type="entry name" value="Mandelate_racemase_C"/>
</dbReference>
<dbReference type="Gene3D" id="3.20.20.120">
    <property type="entry name" value="Enolase-like C-terminal domain"/>
    <property type="match status" value="1"/>
</dbReference>
<dbReference type="RefSeq" id="WP_077689272.1">
    <property type="nucleotide sequence ID" value="NZ_JACCHL010000001.1"/>
</dbReference>
<dbReference type="EC" id="4.2.1.113" evidence="3"/>
<organism evidence="4 5">
    <name type="scientific">Nocardiopsis sinuspersici</name>
    <dbReference type="NCBI Taxonomy" id="501010"/>
    <lineage>
        <taxon>Bacteria</taxon>
        <taxon>Bacillati</taxon>
        <taxon>Actinomycetota</taxon>
        <taxon>Actinomycetes</taxon>
        <taxon>Streptosporangiales</taxon>
        <taxon>Nocardiopsidaceae</taxon>
        <taxon>Nocardiopsis</taxon>
    </lineage>
</organism>
<keyword evidence="3" id="KW-0456">Lyase</keyword>
<protein>
    <submittedName>
        <fullName evidence="4">O-succinylbenzoate synthase</fullName>
        <ecNumber evidence="3">4.2.1.113</ecNumber>
    </submittedName>
</protein>
<dbReference type="EMBL" id="JACCHL010000001">
    <property type="protein sequence ID" value="NYH54084.1"/>
    <property type="molecule type" value="Genomic_DNA"/>
</dbReference>
<accession>A0A7Y9XE01</accession>
<dbReference type="SMART" id="SM00922">
    <property type="entry name" value="MR_MLE"/>
    <property type="match status" value="1"/>
</dbReference>
<gene>
    <name evidence="3" type="ORF">HNR06_003673</name>
    <name evidence="4" type="ORF">NOSIN_03060</name>
</gene>
<dbReference type="Proteomes" id="UP000189004">
    <property type="component" value="Unassembled WGS sequence"/>
</dbReference>
<keyword evidence="1" id="KW-0479">Metal-binding</keyword>
<comment type="caution">
    <text evidence="4">The sequence shown here is derived from an EMBL/GenBank/DDBJ whole genome shotgun (WGS) entry which is preliminary data.</text>
</comment>
<keyword evidence="5" id="KW-1185">Reference proteome</keyword>
<proteinExistence type="predicted"/>
<evidence type="ECO:0000259" key="2">
    <source>
        <dbReference type="SMART" id="SM00922"/>
    </source>
</evidence>
<dbReference type="GO" id="GO:0043748">
    <property type="term" value="F:O-succinylbenzoate synthase activity"/>
    <property type="evidence" value="ECO:0007669"/>
    <property type="project" value="UniProtKB-EC"/>
</dbReference>
<dbReference type="Gene3D" id="3.30.390.10">
    <property type="entry name" value="Enolase-like, N-terminal domain"/>
    <property type="match status" value="1"/>
</dbReference>
<dbReference type="Proteomes" id="UP000584931">
    <property type="component" value="Unassembled WGS sequence"/>
</dbReference>
<dbReference type="OrthoDB" id="9774531at2"/>
<feature type="domain" description="Mandelate racemase/muconate lactonizing enzyme C-terminal" evidence="2">
    <location>
        <begin position="137"/>
        <end position="231"/>
    </location>
</feature>
<dbReference type="GO" id="GO:0046872">
    <property type="term" value="F:metal ion binding"/>
    <property type="evidence" value="ECO:0007669"/>
    <property type="project" value="UniProtKB-KW"/>
</dbReference>
<reference evidence="4" key="2">
    <citation type="submission" date="2016-08" db="EMBL/GenBank/DDBJ databases">
        <authorList>
            <person name="Seilhamer J.J."/>
        </authorList>
    </citation>
    <scope>NUCLEOTIDE SEQUENCE [LARGE SCALE GENOMIC DNA]</scope>
    <source>
        <strain evidence="4">UTMC102</strain>
    </source>
</reference>
<dbReference type="PANTHER" id="PTHR48073:SF5">
    <property type="entry name" value="O-SUCCINYLBENZOATE SYNTHASE"/>
    <property type="match status" value="1"/>
</dbReference>
<evidence type="ECO:0000313" key="4">
    <source>
        <dbReference type="EMBL" id="OOC52923.1"/>
    </source>
</evidence>
<dbReference type="AlphaFoldDB" id="A0A1V3BWZ1"/>
<evidence type="ECO:0000256" key="1">
    <source>
        <dbReference type="ARBA" id="ARBA00022723"/>
    </source>
</evidence>
<dbReference type="STRING" id="501010.NOSIN_03060"/>